<evidence type="ECO:0000256" key="1">
    <source>
        <dbReference type="SAM" id="MobiDB-lite"/>
    </source>
</evidence>
<feature type="region of interest" description="Disordered" evidence="1">
    <location>
        <begin position="1"/>
        <end position="31"/>
    </location>
</feature>
<evidence type="ECO:0000313" key="3">
    <source>
        <dbReference type="Proteomes" id="UP000498740"/>
    </source>
</evidence>
<evidence type="ECO:0000313" key="2">
    <source>
        <dbReference type="EMBL" id="GFN07789.1"/>
    </source>
</evidence>
<sequence length="63" mass="6336">MSGSEPLRVEEGEDEVAQQGDGHDQADGVLGGHSLATVRATRATSAKTAIVVATKAVSAIVCS</sequence>
<name>A0A7J0CZT6_STRMI</name>
<accession>A0A7J0CZT6</accession>
<dbReference type="Proteomes" id="UP000498740">
    <property type="component" value="Unassembled WGS sequence"/>
</dbReference>
<dbReference type="EMBL" id="BLWD01000001">
    <property type="protein sequence ID" value="GFN07789.1"/>
    <property type="molecule type" value="Genomic_DNA"/>
</dbReference>
<reference evidence="2 3" key="1">
    <citation type="submission" date="2020-05" db="EMBL/GenBank/DDBJ databases">
        <title>Whole genome shotgun sequence of Streptomyces microflavus NBRC 13062.</title>
        <authorList>
            <person name="Komaki H."/>
            <person name="Tamura T."/>
        </authorList>
    </citation>
    <scope>NUCLEOTIDE SEQUENCE [LARGE SCALE GENOMIC DNA]</scope>
    <source>
        <strain evidence="2 3">NBRC 13062</strain>
    </source>
</reference>
<protein>
    <submittedName>
        <fullName evidence="2">Uncharacterized protein</fullName>
    </submittedName>
</protein>
<organism evidence="2 3">
    <name type="scientific">Streptomyces microflavus</name>
    <name type="common">Streptomyces lipmanii</name>
    <dbReference type="NCBI Taxonomy" id="1919"/>
    <lineage>
        <taxon>Bacteria</taxon>
        <taxon>Bacillati</taxon>
        <taxon>Actinomycetota</taxon>
        <taxon>Actinomycetes</taxon>
        <taxon>Kitasatosporales</taxon>
        <taxon>Streptomycetaceae</taxon>
        <taxon>Streptomyces</taxon>
    </lineage>
</organism>
<comment type="caution">
    <text evidence="2">The sequence shown here is derived from an EMBL/GenBank/DDBJ whole genome shotgun (WGS) entry which is preliminary data.</text>
</comment>
<proteinExistence type="predicted"/>
<gene>
    <name evidence="2" type="ORF">Smic_63450</name>
</gene>
<dbReference type="AlphaFoldDB" id="A0A7J0CZT6"/>